<name>A0A7W6GE73_9HYPH</name>
<sequence length="376" mass="40207">MSDELLPVETLDRLSRQEGVDVRPILVRVLTDLFIQKPHHAPEEVARYEELALQLIETVDAHTRAIVARKLAEEPRAPRRLIDRLLQDEPAVAAPILARCLDVPRHVLLTVALDGGAIEASAVALRSDIDSDIIRILSHHPDDLVLESLVANPAAKPGEASLAALVSRALAAPPLASAVLRRQDFDAAGLAPLYLLASRERRAEIRQALESRPTRPAFAARPVRNADAVDAALVEAATESGRSHVIVEALGEALGLKPEEAAWLASEPSGEAFVMMLRATGVDSDSVARALLVGQPEIAASVARFFELVEVAESTSRAVAGDIVAALTRTEARAPARHEPLLDPSGTPERAGAARAAPRARRTFSRAGDVAARQRG</sequence>
<reference evidence="2 3" key="1">
    <citation type="submission" date="2020-08" db="EMBL/GenBank/DDBJ databases">
        <title>Genomic Encyclopedia of Type Strains, Phase IV (KMG-IV): sequencing the most valuable type-strain genomes for metagenomic binning, comparative biology and taxonomic classification.</title>
        <authorList>
            <person name="Goeker M."/>
        </authorList>
    </citation>
    <scope>NUCLEOTIDE SEQUENCE [LARGE SCALE GENOMIC DNA]</scope>
    <source>
        <strain evidence="2 3">DSM 25481</strain>
    </source>
</reference>
<comment type="caution">
    <text evidence="2">The sequence shown here is derived from an EMBL/GenBank/DDBJ whole genome shotgun (WGS) entry which is preliminary data.</text>
</comment>
<dbReference type="EMBL" id="JACIDR010000001">
    <property type="protein sequence ID" value="MBB3971900.1"/>
    <property type="molecule type" value="Genomic_DNA"/>
</dbReference>
<feature type="region of interest" description="Disordered" evidence="1">
    <location>
        <begin position="335"/>
        <end position="376"/>
    </location>
</feature>
<keyword evidence="3" id="KW-1185">Reference proteome</keyword>
<dbReference type="Proteomes" id="UP000528964">
    <property type="component" value="Unassembled WGS sequence"/>
</dbReference>
<proteinExistence type="predicted"/>
<evidence type="ECO:0000313" key="2">
    <source>
        <dbReference type="EMBL" id="MBB3971900.1"/>
    </source>
</evidence>
<dbReference type="RefSeq" id="WP_183393741.1">
    <property type="nucleotide sequence ID" value="NZ_JACIDR010000001.1"/>
</dbReference>
<dbReference type="AlphaFoldDB" id="A0A7W6GE73"/>
<gene>
    <name evidence="2" type="ORF">GGR24_000533</name>
</gene>
<evidence type="ECO:0000256" key="1">
    <source>
        <dbReference type="SAM" id="MobiDB-lite"/>
    </source>
</evidence>
<protein>
    <submittedName>
        <fullName evidence="2">Uncharacterized protein (DUF2336 family)</fullName>
    </submittedName>
</protein>
<organism evidence="2 3">
    <name type="scientific">Hansschlegelia beijingensis</name>
    <dbReference type="NCBI Taxonomy" id="1133344"/>
    <lineage>
        <taxon>Bacteria</taxon>
        <taxon>Pseudomonadati</taxon>
        <taxon>Pseudomonadota</taxon>
        <taxon>Alphaproteobacteria</taxon>
        <taxon>Hyphomicrobiales</taxon>
        <taxon>Methylopilaceae</taxon>
        <taxon>Hansschlegelia</taxon>
    </lineage>
</organism>
<accession>A0A7W6GE73</accession>
<evidence type="ECO:0000313" key="3">
    <source>
        <dbReference type="Proteomes" id="UP000528964"/>
    </source>
</evidence>
<dbReference type="InterPro" id="IPR019285">
    <property type="entry name" value="DUF2336"/>
</dbReference>
<dbReference type="Pfam" id="PF10098">
    <property type="entry name" value="DUF2336"/>
    <property type="match status" value="1"/>
</dbReference>